<evidence type="ECO:0000259" key="1">
    <source>
        <dbReference type="Pfam" id="PF09455"/>
    </source>
</evidence>
<dbReference type="Pfam" id="PF22230">
    <property type="entry name" value="Csx1_CARF"/>
    <property type="match status" value="1"/>
</dbReference>
<dbReference type="Gene3D" id="3.40.50.10640">
    <property type="entry name" value="SSO1389-like"/>
    <property type="match status" value="1"/>
</dbReference>
<name>A0A833E0U2_9EURY</name>
<evidence type="ECO:0000259" key="2">
    <source>
        <dbReference type="Pfam" id="PF22230"/>
    </source>
</evidence>
<dbReference type="SUPFAM" id="SSF160980">
    <property type="entry name" value="SSO1389-like"/>
    <property type="match status" value="1"/>
</dbReference>
<dbReference type="NCBIfam" id="TIGR02549">
    <property type="entry name" value="CRISPR_DxTHG"/>
    <property type="match status" value="1"/>
</dbReference>
<sequence length="425" mass="48738">MKLLVVSWGDFRRWNYTRYHFGEQVLESNSTLPILKKSINPDRIVIVLPDTLGEDFSSPEAIREDVAGKVREFLKEIDIKNGVDVIIVPGIGNFPHGSFKGSAMDAYYIVLHQLAHIIPTEEHIDAHFDSTHGLNYITLLTYRALKELLGIAAITNDVHFTVYNSDPYVPKVTEDLTINVIEKVSITPEPLSESLPGDSGYIERYNMPLEEFITLKRSLDSLKRVRSLKKDLDAWIGSLFFGLPLLFLETFPEELEIEEMIQELLETWESKVEVGRNYVIRRLSLSHGFGTLVKLLFEIKETKDATVDEPYSIGKLYRLSERLFRGSTRERIRVELGKIEDKGIEYAKEGEFMSWTSLREFLKYDKANKQIISRNFLAHAGFEANSVEVSMEPCNTGTVKEHIFLRYSKNHMGKIKKIVSKALKN</sequence>
<feature type="domain" description="CRISPR system endoribonuclease Csx1-like HEPN" evidence="1">
    <location>
        <begin position="328"/>
        <end position="392"/>
    </location>
</feature>
<feature type="domain" description="CRISPR system endoribonuclease Csx1 CARF" evidence="2">
    <location>
        <begin position="3"/>
        <end position="167"/>
    </location>
</feature>
<protein>
    <submittedName>
        <fullName evidence="3">TIGR01897 family CRISPR-associated protein</fullName>
    </submittedName>
</protein>
<dbReference type="InterPro" id="IPR053857">
    <property type="entry name" value="Csx1_CARF"/>
</dbReference>
<dbReference type="PANTHER" id="PTHR37169">
    <property type="entry name" value="CRISPR SYSTEM ENDORIBONUCLEASE CSX1-RELATED"/>
    <property type="match status" value="1"/>
</dbReference>
<dbReference type="InterPro" id="IPR013383">
    <property type="entry name" value="CRISPR-assoc_prot_DxTHG_CS"/>
</dbReference>
<dbReference type="InterPro" id="IPR052875">
    <property type="entry name" value="CRISPR_assoc_ribonuclease"/>
</dbReference>
<organism evidence="3 4">
    <name type="scientific">Thermococcus paralvinellae</name>
    <dbReference type="NCBI Taxonomy" id="582419"/>
    <lineage>
        <taxon>Archaea</taxon>
        <taxon>Methanobacteriati</taxon>
        <taxon>Methanobacteriota</taxon>
        <taxon>Thermococci</taxon>
        <taxon>Thermococcales</taxon>
        <taxon>Thermococcaceae</taxon>
        <taxon>Thermococcus</taxon>
    </lineage>
</organism>
<evidence type="ECO:0000313" key="4">
    <source>
        <dbReference type="Proteomes" id="UP000649326"/>
    </source>
</evidence>
<dbReference type="InterPro" id="IPR010171">
    <property type="entry name" value="CRISPR_Csx1"/>
</dbReference>
<dbReference type="PANTHER" id="PTHR37169:SF1">
    <property type="entry name" value="CRISPR SYSTEM ENDORIBONUCLEASE CSX1"/>
    <property type="match status" value="1"/>
</dbReference>
<dbReference type="AlphaFoldDB" id="A0A833E0U2"/>
<reference evidence="3" key="1">
    <citation type="journal article" date="2020" name="ISME J.">
        <title>Gammaproteobacteria mediating utilization of methyl-, sulfur- and petroleum organic compounds in deep ocean hydrothermal plumes.</title>
        <authorList>
            <person name="Zhou Z."/>
            <person name="Liu Y."/>
            <person name="Pan J."/>
            <person name="Cron B.R."/>
            <person name="Toner B.M."/>
            <person name="Anantharaman K."/>
            <person name="Breier J.A."/>
            <person name="Dick G.J."/>
            <person name="Li M."/>
        </authorList>
    </citation>
    <scope>NUCLEOTIDE SEQUENCE</scope>
    <source>
        <strain evidence="3">SZUA-1451</strain>
    </source>
</reference>
<accession>A0A833E0U2</accession>
<comment type="caution">
    <text evidence="3">The sequence shown here is derived from an EMBL/GenBank/DDBJ whole genome shotgun (WGS) entry which is preliminary data.</text>
</comment>
<gene>
    <name evidence="3" type="ORF">EYH13_03205</name>
</gene>
<dbReference type="InterPro" id="IPR019016">
    <property type="entry name" value="Csx1-like_HEPN"/>
</dbReference>
<dbReference type="NCBIfam" id="TIGR01897">
    <property type="entry name" value="cas_MJ1666"/>
    <property type="match status" value="1"/>
</dbReference>
<evidence type="ECO:0000313" key="3">
    <source>
        <dbReference type="EMBL" id="HIP75149.1"/>
    </source>
</evidence>
<proteinExistence type="predicted"/>
<dbReference type="EMBL" id="DQUG01000133">
    <property type="protein sequence ID" value="HIP75149.1"/>
    <property type="molecule type" value="Genomic_DNA"/>
</dbReference>
<dbReference type="Pfam" id="PF09455">
    <property type="entry name" value="Csx1_HEPN"/>
    <property type="match status" value="1"/>
</dbReference>
<dbReference type="Proteomes" id="UP000649326">
    <property type="component" value="Unassembled WGS sequence"/>
</dbReference>